<sequence length="41" mass="4783">MIHTTADKYIMFLKTAKAISEHLQRRYIPGLFLLTASTRNM</sequence>
<protein>
    <submittedName>
        <fullName evidence="1">Uncharacterized protein</fullName>
    </submittedName>
</protein>
<proteinExistence type="predicted"/>
<evidence type="ECO:0000313" key="1">
    <source>
        <dbReference type="EMBL" id="JAD55953.1"/>
    </source>
</evidence>
<accession>A0A0A9B1C1</accession>
<name>A0A0A9B1C1_ARUDO</name>
<reference evidence="1" key="1">
    <citation type="submission" date="2014-09" db="EMBL/GenBank/DDBJ databases">
        <authorList>
            <person name="Magalhaes I.L.F."/>
            <person name="Oliveira U."/>
            <person name="Santos F.R."/>
            <person name="Vidigal T.H.D.A."/>
            <person name="Brescovit A.D."/>
            <person name="Santos A.J."/>
        </authorList>
    </citation>
    <scope>NUCLEOTIDE SEQUENCE</scope>
    <source>
        <tissue evidence="1">Shoot tissue taken approximately 20 cm above the soil surface</tissue>
    </source>
</reference>
<dbReference type="EMBL" id="GBRH01241942">
    <property type="protein sequence ID" value="JAD55953.1"/>
    <property type="molecule type" value="Transcribed_RNA"/>
</dbReference>
<organism evidence="1">
    <name type="scientific">Arundo donax</name>
    <name type="common">Giant reed</name>
    <name type="synonym">Donax arundinaceus</name>
    <dbReference type="NCBI Taxonomy" id="35708"/>
    <lineage>
        <taxon>Eukaryota</taxon>
        <taxon>Viridiplantae</taxon>
        <taxon>Streptophyta</taxon>
        <taxon>Embryophyta</taxon>
        <taxon>Tracheophyta</taxon>
        <taxon>Spermatophyta</taxon>
        <taxon>Magnoliopsida</taxon>
        <taxon>Liliopsida</taxon>
        <taxon>Poales</taxon>
        <taxon>Poaceae</taxon>
        <taxon>PACMAD clade</taxon>
        <taxon>Arundinoideae</taxon>
        <taxon>Arundineae</taxon>
        <taxon>Arundo</taxon>
    </lineage>
</organism>
<dbReference type="AlphaFoldDB" id="A0A0A9B1C1"/>
<reference evidence="1" key="2">
    <citation type="journal article" date="2015" name="Data Brief">
        <title>Shoot transcriptome of the giant reed, Arundo donax.</title>
        <authorList>
            <person name="Barrero R.A."/>
            <person name="Guerrero F.D."/>
            <person name="Moolhuijzen P."/>
            <person name="Goolsby J.A."/>
            <person name="Tidwell J."/>
            <person name="Bellgard S.E."/>
            <person name="Bellgard M.I."/>
        </authorList>
    </citation>
    <scope>NUCLEOTIDE SEQUENCE</scope>
    <source>
        <tissue evidence="1">Shoot tissue taken approximately 20 cm above the soil surface</tissue>
    </source>
</reference>